<dbReference type="EMBL" id="CM007382">
    <property type="protein sequence ID" value="ONK77168.1"/>
    <property type="molecule type" value="Genomic_DNA"/>
</dbReference>
<dbReference type="PROSITE" id="PS50811">
    <property type="entry name" value="WRKY"/>
    <property type="match status" value="1"/>
</dbReference>
<dbReference type="PANTHER" id="PTHR31282">
    <property type="entry name" value="WRKY TRANSCRIPTION FACTOR 21-RELATED"/>
    <property type="match status" value="1"/>
</dbReference>
<evidence type="ECO:0000256" key="6">
    <source>
        <dbReference type="SAM" id="MobiDB-lite"/>
    </source>
</evidence>
<keyword evidence="5" id="KW-0539">Nucleus</keyword>
<keyword evidence="9" id="KW-1185">Reference proteome</keyword>
<dbReference type="Gene3D" id="2.20.25.80">
    <property type="entry name" value="WRKY domain"/>
    <property type="match status" value="1"/>
</dbReference>
<evidence type="ECO:0000256" key="5">
    <source>
        <dbReference type="ARBA" id="ARBA00023242"/>
    </source>
</evidence>
<evidence type="ECO:0000259" key="7">
    <source>
        <dbReference type="PROSITE" id="PS50811"/>
    </source>
</evidence>
<evidence type="ECO:0000256" key="2">
    <source>
        <dbReference type="ARBA" id="ARBA00023015"/>
    </source>
</evidence>
<feature type="region of interest" description="Disordered" evidence="6">
    <location>
        <begin position="13"/>
        <end position="47"/>
    </location>
</feature>
<dbReference type="AlphaFoldDB" id="A0A5P1FFN4"/>
<dbReference type="GO" id="GO:0003700">
    <property type="term" value="F:DNA-binding transcription factor activity"/>
    <property type="evidence" value="ECO:0007669"/>
    <property type="project" value="InterPro"/>
</dbReference>
<name>A0A5P1FFN4_ASPOF</name>
<evidence type="ECO:0000313" key="8">
    <source>
        <dbReference type="EMBL" id="ONK77168.1"/>
    </source>
</evidence>
<dbReference type="Gramene" id="ONK77168">
    <property type="protein sequence ID" value="ONK77168"/>
    <property type="gene ID" value="A4U43_C02F3800"/>
</dbReference>
<evidence type="ECO:0000256" key="4">
    <source>
        <dbReference type="ARBA" id="ARBA00023163"/>
    </source>
</evidence>
<evidence type="ECO:0000313" key="9">
    <source>
        <dbReference type="Proteomes" id="UP000243459"/>
    </source>
</evidence>
<evidence type="ECO:0000256" key="3">
    <source>
        <dbReference type="ARBA" id="ARBA00023125"/>
    </source>
</evidence>
<proteinExistence type="predicted"/>
<sequence>MVSFHSALKALQDSGVKSQKHKRNENPLQIGRIQSAHAPGGQKTRSLPYSYTLTKSKSLNDGHSWRKYGQKKIFNAKFPRSYFRCPHKYDQGCKATRQVQQSEQDPSRFTVTYFGQHTCRDPFEVASSCIEEDPCTINFASPSEFDANFEQPQLSTLKQGDSCEDVVGNTATPGSSLSNCFKFPEFGLSEMLSLLA</sequence>
<dbReference type="GO" id="GO:0005634">
    <property type="term" value="C:nucleus"/>
    <property type="evidence" value="ECO:0007669"/>
    <property type="project" value="UniProtKB-SubCell"/>
</dbReference>
<reference evidence="9" key="1">
    <citation type="journal article" date="2017" name="Nat. Commun.">
        <title>The asparagus genome sheds light on the origin and evolution of a young Y chromosome.</title>
        <authorList>
            <person name="Harkess A."/>
            <person name="Zhou J."/>
            <person name="Xu C."/>
            <person name="Bowers J.E."/>
            <person name="Van der Hulst R."/>
            <person name="Ayyampalayam S."/>
            <person name="Mercati F."/>
            <person name="Riccardi P."/>
            <person name="McKain M.R."/>
            <person name="Kakrana A."/>
            <person name="Tang H."/>
            <person name="Ray J."/>
            <person name="Groenendijk J."/>
            <person name="Arikit S."/>
            <person name="Mathioni S.M."/>
            <person name="Nakano M."/>
            <person name="Shan H."/>
            <person name="Telgmann-Rauber A."/>
            <person name="Kanno A."/>
            <person name="Yue Z."/>
            <person name="Chen H."/>
            <person name="Li W."/>
            <person name="Chen Y."/>
            <person name="Xu X."/>
            <person name="Zhang Y."/>
            <person name="Luo S."/>
            <person name="Chen H."/>
            <person name="Gao J."/>
            <person name="Mao Z."/>
            <person name="Pires J.C."/>
            <person name="Luo M."/>
            <person name="Kudrna D."/>
            <person name="Wing R.A."/>
            <person name="Meyers B.C."/>
            <person name="Yi K."/>
            <person name="Kong H."/>
            <person name="Lavrijsen P."/>
            <person name="Sunseri F."/>
            <person name="Falavigna A."/>
            <person name="Ye Y."/>
            <person name="Leebens-Mack J.H."/>
            <person name="Chen G."/>
        </authorList>
    </citation>
    <scope>NUCLEOTIDE SEQUENCE [LARGE SCALE GENOMIC DNA]</scope>
    <source>
        <strain evidence="9">cv. DH0086</strain>
    </source>
</reference>
<dbReference type="InterPro" id="IPR044810">
    <property type="entry name" value="WRKY_plant"/>
</dbReference>
<dbReference type="Proteomes" id="UP000243459">
    <property type="component" value="Chromosome 2"/>
</dbReference>
<dbReference type="InterPro" id="IPR036576">
    <property type="entry name" value="WRKY_dom_sf"/>
</dbReference>
<gene>
    <name evidence="8" type="ORF">A4U43_C02F3800</name>
</gene>
<accession>A0A5P1FFN4</accession>
<dbReference type="OrthoDB" id="2021064at2759"/>
<dbReference type="InterPro" id="IPR003657">
    <property type="entry name" value="WRKY_dom"/>
</dbReference>
<keyword evidence="2" id="KW-0805">Transcription regulation</keyword>
<dbReference type="Pfam" id="PF03106">
    <property type="entry name" value="WRKY"/>
    <property type="match status" value="1"/>
</dbReference>
<comment type="subcellular location">
    <subcellularLocation>
        <location evidence="1">Nucleus</location>
    </subcellularLocation>
</comment>
<protein>
    <recommendedName>
        <fullName evidence="7">WRKY domain-containing protein</fullName>
    </recommendedName>
</protein>
<dbReference type="SUPFAM" id="SSF118290">
    <property type="entry name" value="WRKY DNA-binding domain"/>
    <property type="match status" value="1"/>
</dbReference>
<keyword evidence="3" id="KW-0238">DNA-binding</keyword>
<dbReference type="GO" id="GO:0043565">
    <property type="term" value="F:sequence-specific DNA binding"/>
    <property type="evidence" value="ECO:0007669"/>
    <property type="project" value="InterPro"/>
</dbReference>
<evidence type="ECO:0000256" key="1">
    <source>
        <dbReference type="ARBA" id="ARBA00004123"/>
    </source>
</evidence>
<organism evidence="8 9">
    <name type="scientific">Asparagus officinalis</name>
    <name type="common">Garden asparagus</name>
    <dbReference type="NCBI Taxonomy" id="4686"/>
    <lineage>
        <taxon>Eukaryota</taxon>
        <taxon>Viridiplantae</taxon>
        <taxon>Streptophyta</taxon>
        <taxon>Embryophyta</taxon>
        <taxon>Tracheophyta</taxon>
        <taxon>Spermatophyta</taxon>
        <taxon>Magnoliopsida</taxon>
        <taxon>Liliopsida</taxon>
        <taxon>Asparagales</taxon>
        <taxon>Asparagaceae</taxon>
        <taxon>Asparagoideae</taxon>
        <taxon>Asparagus</taxon>
    </lineage>
</organism>
<feature type="domain" description="WRKY" evidence="7">
    <location>
        <begin position="54"/>
        <end position="122"/>
    </location>
</feature>
<dbReference type="SMART" id="SM00774">
    <property type="entry name" value="WRKY"/>
    <property type="match status" value="1"/>
</dbReference>
<keyword evidence="4" id="KW-0804">Transcription</keyword>